<evidence type="ECO:0000313" key="1">
    <source>
        <dbReference type="EMBL" id="KAL2463601.1"/>
    </source>
</evidence>
<keyword evidence="2" id="KW-1185">Reference proteome</keyword>
<dbReference type="AlphaFoldDB" id="A0ABD1PM00"/>
<protein>
    <submittedName>
        <fullName evidence="1">Zinc finger protein</fullName>
    </submittedName>
</protein>
<sequence length="178" mass="20248">MYNLCYSLTDMRSISVLVYFDGVWDSSRFYDAYSIVGVIIPVDCSYMKLVEIIMRELKKSRLEFAITIQYQIMTNGPLVQVCNSSLHFYIEIKKDDPNLTKFPLCVNIENVAPNDENLMCLGNELTGVDNITYYRTIITHGSSNGCLDTFSNPILPTIEEMGSAICEYVKYPDKLSVT</sequence>
<gene>
    <name evidence="1" type="ORF">Fot_53257</name>
</gene>
<organism evidence="1 2">
    <name type="scientific">Forsythia ovata</name>
    <dbReference type="NCBI Taxonomy" id="205694"/>
    <lineage>
        <taxon>Eukaryota</taxon>
        <taxon>Viridiplantae</taxon>
        <taxon>Streptophyta</taxon>
        <taxon>Embryophyta</taxon>
        <taxon>Tracheophyta</taxon>
        <taxon>Spermatophyta</taxon>
        <taxon>Magnoliopsida</taxon>
        <taxon>eudicotyledons</taxon>
        <taxon>Gunneridae</taxon>
        <taxon>Pentapetalae</taxon>
        <taxon>asterids</taxon>
        <taxon>lamiids</taxon>
        <taxon>Lamiales</taxon>
        <taxon>Oleaceae</taxon>
        <taxon>Forsythieae</taxon>
        <taxon>Forsythia</taxon>
    </lineage>
</organism>
<dbReference type="EMBL" id="JBFOLJ010000019">
    <property type="protein sequence ID" value="KAL2463601.1"/>
    <property type="molecule type" value="Genomic_DNA"/>
</dbReference>
<reference evidence="2" key="1">
    <citation type="submission" date="2024-07" db="EMBL/GenBank/DDBJ databases">
        <title>Two chromosome-level genome assemblies of Korean endemic species Abeliophyllum distichum and Forsythia ovata (Oleaceae).</title>
        <authorList>
            <person name="Jang H."/>
        </authorList>
    </citation>
    <scope>NUCLEOTIDE SEQUENCE [LARGE SCALE GENOMIC DNA]</scope>
</reference>
<comment type="caution">
    <text evidence="1">The sequence shown here is derived from an EMBL/GenBank/DDBJ whole genome shotgun (WGS) entry which is preliminary data.</text>
</comment>
<name>A0ABD1PM00_9LAMI</name>
<evidence type="ECO:0000313" key="2">
    <source>
        <dbReference type="Proteomes" id="UP001604277"/>
    </source>
</evidence>
<dbReference type="Proteomes" id="UP001604277">
    <property type="component" value="Unassembled WGS sequence"/>
</dbReference>
<proteinExistence type="predicted"/>
<accession>A0ABD1PM00</accession>